<evidence type="ECO:0000259" key="1">
    <source>
        <dbReference type="PROSITE" id="PS51186"/>
    </source>
</evidence>
<protein>
    <submittedName>
        <fullName evidence="2">GNAT family N-acetyltransferase</fullName>
    </submittedName>
</protein>
<dbReference type="Proteomes" id="UP001597545">
    <property type="component" value="Unassembled WGS sequence"/>
</dbReference>
<dbReference type="CDD" id="cd04301">
    <property type="entry name" value="NAT_SF"/>
    <property type="match status" value="1"/>
</dbReference>
<feature type="domain" description="N-acetyltransferase" evidence="1">
    <location>
        <begin position="1"/>
        <end position="161"/>
    </location>
</feature>
<dbReference type="InterPro" id="IPR000182">
    <property type="entry name" value="GNAT_dom"/>
</dbReference>
<dbReference type="EMBL" id="JBHULR010000002">
    <property type="protein sequence ID" value="MFD2546516.1"/>
    <property type="molecule type" value="Genomic_DNA"/>
</dbReference>
<dbReference type="SUPFAM" id="SSF55729">
    <property type="entry name" value="Acyl-CoA N-acyltransferases (Nat)"/>
    <property type="match status" value="1"/>
</dbReference>
<comment type="caution">
    <text evidence="2">The sequence shown here is derived from an EMBL/GenBank/DDBJ whole genome shotgun (WGS) entry which is preliminary data.</text>
</comment>
<evidence type="ECO:0000313" key="2">
    <source>
        <dbReference type="EMBL" id="MFD2546516.1"/>
    </source>
</evidence>
<keyword evidence="3" id="KW-1185">Reference proteome</keyword>
<dbReference type="PROSITE" id="PS51186">
    <property type="entry name" value="GNAT"/>
    <property type="match status" value="1"/>
</dbReference>
<dbReference type="Pfam" id="PF00583">
    <property type="entry name" value="Acetyltransf_1"/>
    <property type="match status" value="1"/>
</dbReference>
<accession>A0ABW5KG60</accession>
<evidence type="ECO:0000313" key="3">
    <source>
        <dbReference type="Proteomes" id="UP001597545"/>
    </source>
</evidence>
<name>A0ABW5KG60_9SPHI</name>
<reference evidence="3" key="1">
    <citation type="journal article" date="2019" name="Int. J. Syst. Evol. Microbiol.">
        <title>The Global Catalogue of Microorganisms (GCM) 10K type strain sequencing project: providing services to taxonomists for standard genome sequencing and annotation.</title>
        <authorList>
            <consortium name="The Broad Institute Genomics Platform"/>
            <consortium name="The Broad Institute Genome Sequencing Center for Infectious Disease"/>
            <person name="Wu L."/>
            <person name="Ma J."/>
        </authorList>
    </citation>
    <scope>NUCLEOTIDE SEQUENCE [LARGE SCALE GENOMIC DNA]</scope>
    <source>
        <strain evidence="3">KCTC 42662</strain>
    </source>
</reference>
<dbReference type="InterPro" id="IPR016181">
    <property type="entry name" value="Acyl_CoA_acyltransferase"/>
</dbReference>
<dbReference type="Gene3D" id="3.40.630.30">
    <property type="match status" value="1"/>
</dbReference>
<gene>
    <name evidence="2" type="ORF">ACFSR5_02525</name>
</gene>
<organism evidence="2 3">
    <name type="scientific">Sphingobacterium suaedae</name>
    <dbReference type="NCBI Taxonomy" id="1686402"/>
    <lineage>
        <taxon>Bacteria</taxon>
        <taxon>Pseudomonadati</taxon>
        <taxon>Bacteroidota</taxon>
        <taxon>Sphingobacteriia</taxon>
        <taxon>Sphingobacteriales</taxon>
        <taxon>Sphingobacteriaceae</taxon>
        <taxon>Sphingobacterium</taxon>
    </lineage>
</organism>
<sequence>MKIVQATKRDWQLIAGVADRSWRIGYAGVLSDVQIDFMLNRSYTERGIAEAMDGGQIFYLGNDGEKTVGFAAVQRQGADVLRLEKLYLSPEEQGKGYGGNFILFAERLALQLGFSLLELNVNRNNKAYHFYLRQGFEIWKTVDIPYFGFVLNDYVMRKRVTGTTAQPTHSSLNK</sequence>
<proteinExistence type="predicted"/>
<dbReference type="RefSeq" id="WP_380900379.1">
    <property type="nucleotide sequence ID" value="NZ_JBHUEG010000003.1"/>
</dbReference>